<feature type="transmembrane region" description="Helical" evidence="1">
    <location>
        <begin position="34"/>
        <end position="55"/>
    </location>
</feature>
<keyword evidence="1" id="KW-0812">Transmembrane</keyword>
<dbReference type="GO" id="GO:0004984">
    <property type="term" value="F:olfactory receptor activity"/>
    <property type="evidence" value="ECO:0007669"/>
    <property type="project" value="TreeGrafter"/>
</dbReference>
<dbReference type="PANTHER" id="PTHR26451:SF980">
    <property type="entry name" value="GENE 7582-RELATED"/>
    <property type="match status" value="1"/>
</dbReference>
<feature type="transmembrane region" description="Helical" evidence="1">
    <location>
        <begin position="235"/>
        <end position="254"/>
    </location>
</feature>
<dbReference type="InterPro" id="IPR052921">
    <property type="entry name" value="GPCR1_Superfamily_Member"/>
</dbReference>
<reference evidence="2 3" key="1">
    <citation type="journal article" date="2019" name="Mol. Ecol. Resour.">
        <title>Chromosome-level genome assembly of Triplophysa tibetana, a fish adapted to the harsh high-altitude environment of the Tibetan Plateau.</title>
        <authorList>
            <person name="Yang X."/>
            <person name="Liu H."/>
            <person name="Ma Z."/>
            <person name="Zou Y."/>
            <person name="Zou M."/>
            <person name="Mao Y."/>
            <person name="Li X."/>
            <person name="Wang H."/>
            <person name="Chen T."/>
            <person name="Wang W."/>
            <person name="Yang R."/>
        </authorList>
    </citation>
    <scope>NUCLEOTIDE SEQUENCE [LARGE SCALE GENOMIC DNA]</scope>
    <source>
        <strain evidence="2">TTIB1903HZAU</strain>
        <tissue evidence="2">Muscle</tissue>
    </source>
</reference>
<comment type="caution">
    <text evidence="2">The sequence shown here is derived from an EMBL/GenBank/DDBJ whole genome shotgun (WGS) entry which is preliminary data.</text>
</comment>
<evidence type="ECO:0008006" key="4">
    <source>
        <dbReference type="Google" id="ProtNLM"/>
    </source>
</evidence>
<keyword evidence="1" id="KW-1133">Transmembrane helix</keyword>
<gene>
    <name evidence="2" type="ORF">E1301_Tti007620</name>
</gene>
<dbReference type="SUPFAM" id="SSF81321">
    <property type="entry name" value="Family A G protein-coupled receptor-like"/>
    <property type="match status" value="1"/>
</dbReference>
<keyword evidence="1" id="KW-0472">Membrane</keyword>
<organism evidence="2 3">
    <name type="scientific">Triplophysa tibetana</name>
    <dbReference type="NCBI Taxonomy" id="1572043"/>
    <lineage>
        <taxon>Eukaryota</taxon>
        <taxon>Metazoa</taxon>
        <taxon>Chordata</taxon>
        <taxon>Craniata</taxon>
        <taxon>Vertebrata</taxon>
        <taxon>Euteleostomi</taxon>
        <taxon>Actinopterygii</taxon>
        <taxon>Neopterygii</taxon>
        <taxon>Teleostei</taxon>
        <taxon>Ostariophysi</taxon>
        <taxon>Cypriniformes</taxon>
        <taxon>Nemacheilidae</taxon>
        <taxon>Triplophysa</taxon>
    </lineage>
</organism>
<dbReference type="Gene3D" id="1.20.1070.10">
    <property type="entry name" value="Rhodopsin 7-helix transmembrane proteins"/>
    <property type="match status" value="1"/>
</dbReference>
<evidence type="ECO:0000256" key="1">
    <source>
        <dbReference type="SAM" id="Phobius"/>
    </source>
</evidence>
<dbReference type="EMBL" id="SOYY01000007">
    <property type="protein sequence ID" value="KAA0719062.1"/>
    <property type="molecule type" value="Genomic_DNA"/>
</dbReference>
<dbReference type="PANTHER" id="PTHR26451">
    <property type="entry name" value="G_PROTEIN_RECEP_F1_2 DOMAIN-CONTAINING PROTEIN"/>
    <property type="match status" value="1"/>
</dbReference>
<name>A0A5A9PBB4_9TELE</name>
<dbReference type="AlphaFoldDB" id="A0A5A9PBB4"/>
<sequence length="358" mass="39298">MTNTTAWIDVDLLQTGFNSSGLIEDSKLLEMGKAFAHSGAFIVTVIFTCLIIVIVQNSSELRENPRYILLCMHCTCVSMFNILGAVVHSLRSLQWPVSRIVCWILFDLQVVMARGLMITLTLMSVTTCLSVSLPLRYPALVQRYRHWVMLASCVFALFNPVVFTVLACVRYPWDYVIGLDTECSTALEGMACIVSALTQLSLLIMLIIGSYVLIYLEGRRAGHFTASNSKGRRTILIHCLQMSLHILPSLIIISRHQARFAVALALYIVFCSAQSLSPVVFGLRCKELSMEMQHLLPCTQGICGHIGSTDNTSTETVTSAGSVACIETNAPACVATGTLSAVISKCEEEQKDVTEVTV</sequence>
<evidence type="ECO:0000313" key="3">
    <source>
        <dbReference type="Proteomes" id="UP000324632"/>
    </source>
</evidence>
<keyword evidence="3" id="KW-1185">Reference proteome</keyword>
<feature type="transmembrane region" description="Helical" evidence="1">
    <location>
        <begin position="147"/>
        <end position="173"/>
    </location>
</feature>
<dbReference type="GO" id="GO:0005549">
    <property type="term" value="F:odorant binding"/>
    <property type="evidence" value="ECO:0007669"/>
    <property type="project" value="TreeGrafter"/>
</dbReference>
<protein>
    <recommendedName>
        <fullName evidence="4">G-protein coupled receptors family 1 profile domain-containing protein</fullName>
    </recommendedName>
</protein>
<evidence type="ECO:0000313" key="2">
    <source>
        <dbReference type="EMBL" id="KAA0719062.1"/>
    </source>
</evidence>
<dbReference type="Proteomes" id="UP000324632">
    <property type="component" value="Chromosome 7"/>
</dbReference>
<feature type="transmembrane region" description="Helical" evidence="1">
    <location>
        <begin position="193"/>
        <end position="214"/>
    </location>
</feature>
<feature type="transmembrane region" description="Helical" evidence="1">
    <location>
        <begin position="110"/>
        <end position="135"/>
    </location>
</feature>
<accession>A0A5A9PBB4</accession>
<proteinExistence type="predicted"/>
<feature type="transmembrane region" description="Helical" evidence="1">
    <location>
        <begin position="260"/>
        <end position="283"/>
    </location>
</feature>
<dbReference type="CDD" id="cd00637">
    <property type="entry name" value="7tm_classA_rhodopsin-like"/>
    <property type="match status" value="1"/>
</dbReference>
<dbReference type="GO" id="GO:0016020">
    <property type="term" value="C:membrane"/>
    <property type="evidence" value="ECO:0007669"/>
    <property type="project" value="TreeGrafter"/>
</dbReference>
<feature type="transmembrane region" description="Helical" evidence="1">
    <location>
        <begin position="67"/>
        <end position="90"/>
    </location>
</feature>